<evidence type="ECO:0000313" key="2">
    <source>
        <dbReference type="EMBL" id="GIX74855.1"/>
    </source>
</evidence>
<feature type="region of interest" description="Disordered" evidence="1">
    <location>
        <begin position="1"/>
        <end position="30"/>
    </location>
</feature>
<dbReference type="AlphaFoldDB" id="A0AAV4MSK5"/>
<reference evidence="2 3" key="1">
    <citation type="submission" date="2021-06" db="EMBL/GenBank/DDBJ databases">
        <title>Caerostris extrusa draft genome.</title>
        <authorList>
            <person name="Kono N."/>
            <person name="Arakawa K."/>
        </authorList>
    </citation>
    <scope>NUCLEOTIDE SEQUENCE [LARGE SCALE GENOMIC DNA]</scope>
</reference>
<comment type="caution">
    <text evidence="2">The sequence shown here is derived from an EMBL/GenBank/DDBJ whole genome shotgun (WGS) entry which is preliminary data.</text>
</comment>
<keyword evidence="3" id="KW-1185">Reference proteome</keyword>
<evidence type="ECO:0000313" key="3">
    <source>
        <dbReference type="Proteomes" id="UP001054945"/>
    </source>
</evidence>
<name>A0AAV4MSK5_CAEEX</name>
<feature type="compositionally biased region" description="Polar residues" evidence="1">
    <location>
        <begin position="13"/>
        <end position="22"/>
    </location>
</feature>
<proteinExistence type="predicted"/>
<evidence type="ECO:0000256" key="1">
    <source>
        <dbReference type="SAM" id="MobiDB-lite"/>
    </source>
</evidence>
<accession>A0AAV4MSK5</accession>
<protein>
    <recommendedName>
        <fullName evidence="4">Ycf1</fullName>
    </recommendedName>
</protein>
<evidence type="ECO:0008006" key="4">
    <source>
        <dbReference type="Google" id="ProtNLM"/>
    </source>
</evidence>
<dbReference type="EMBL" id="BPLR01020103">
    <property type="protein sequence ID" value="GIX74855.1"/>
    <property type="molecule type" value="Genomic_DNA"/>
</dbReference>
<dbReference type="Proteomes" id="UP001054945">
    <property type="component" value="Unassembled WGS sequence"/>
</dbReference>
<gene>
    <name evidence="2" type="ORF">CEXT_495911</name>
</gene>
<organism evidence="2 3">
    <name type="scientific">Caerostris extrusa</name>
    <name type="common">Bark spider</name>
    <name type="synonym">Caerostris bankana</name>
    <dbReference type="NCBI Taxonomy" id="172846"/>
    <lineage>
        <taxon>Eukaryota</taxon>
        <taxon>Metazoa</taxon>
        <taxon>Ecdysozoa</taxon>
        <taxon>Arthropoda</taxon>
        <taxon>Chelicerata</taxon>
        <taxon>Arachnida</taxon>
        <taxon>Araneae</taxon>
        <taxon>Araneomorphae</taxon>
        <taxon>Entelegynae</taxon>
        <taxon>Araneoidea</taxon>
        <taxon>Araneidae</taxon>
        <taxon>Caerostris</taxon>
    </lineage>
</organism>
<sequence length="118" mass="14090">MGGNIPQGKKKNFSSTRNFTTFSEEKKENQKKKMVGIDRYMLGKRKNAFETKQRRVARWKEELFSSTRNFTTFSEEKKENQKRKWLGIDRYMLGKSEECIRNKTATCSSLEVAWFWVE</sequence>